<evidence type="ECO:0000256" key="5">
    <source>
        <dbReference type="ARBA" id="ARBA00022982"/>
    </source>
</evidence>
<dbReference type="PROSITE" id="PS51379">
    <property type="entry name" value="4FE4S_FER_2"/>
    <property type="match status" value="2"/>
</dbReference>
<evidence type="ECO:0000256" key="2">
    <source>
        <dbReference type="ARBA" id="ARBA00022485"/>
    </source>
</evidence>
<dbReference type="InterPro" id="IPR050572">
    <property type="entry name" value="Fe-S_Ferredoxin"/>
</dbReference>
<comment type="caution">
    <text evidence="10">The sequence shown here is derived from an EMBL/GenBank/DDBJ whole genome shotgun (WGS) entry which is preliminary data.</text>
</comment>
<evidence type="ECO:0000256" key="3">
    <source>
        <dbReference type="ARBA" id="ARBA00022723"/>
    </source>
</evidence>
<comment type="function">
    <text evidence="8">Ferredoxins are iron-sulfur proteins that transfer electrons in a wide variety of metabolic reactions.</text>
</comment>
<evidence type="ECO:0000256" key="4">
    <source>
        <dbReference type="ARBA" id="ARBA00022737"/>
    </source>
</evidence>
<dbReference type="GO" id="GO:0051539">
    <property type="term" value="F:4 iron, 4 sulfur cluster binding"/>
    <property type="evidence" value="ECO:0007669"/>
    <property type="project" value="UniProtKB-KW"/>
</dbReference>
<organism evidence="10 11">
    <name type="scientific">Desulfofundulus salinus</name>
    <dbReference type="NCBI Taxonomy" id="2419843"/>
    <lineage>
        <taxon>Bacteria</taxon>
        <taxon>Bacillati</taxon>
        <taxon>Bacillota</taxon>
        <taxon>Clostridia</taxon>
        <taxon>Eubacteriales</taxon>
        <taxon>Peptococcaceae</taxon>
        <taxon>Desulfofundulus</taxon>
    </lineage>
</organism>
<dbReference type="OrthoDB" id="9807879at2"/>
<keyword evidence="6 8" id="KW-0408">Iron</keyword>
<dbReference type="GO" id="GO:0009055">
    <property type="term" value="F:electron transfer activity"/>
    <property type="evidence" value="ECO:0007669"/>
    <property type="project" value="UniProtKB-UniRule"/>
</dbReference>
<dbReference type="PANTHER" id="PTHR43687">
    <property type="entry name" value="ADENYLYLSULFATE REDUCTASE, BETA SUBUNIT"/>
    <property type="match status" value="1"/>
</dbReference>
<keyword evidence="2" id="KW-0004">4Fe-4S</keyword>
<dbReference type="EMBL" id="RBWE01000001">
    <property type="protein sequence ID" value="RKO65567.1"/>
    <property type="molecule type" value="Genomic_DNA"/>
</dbReference>
<keyword evidence="4" id="KW-0677">Repeat</keyword>
<proteinExistence type="predicted"/>
<dbReference type="Proteomes" id="UP000271256">
    <property type="component" value="Unassembled WGS sequence"/>
</dbReference>
<evidence type="ECO:0000256" key="7">
    <source>
        <dbReference type="ARBA" id="ARBA00023014"/>
    </source>
</evidence>
<dbReference type="GO" id="GO:0005506">
    <property type="term" value="F:iron ion binding"/>
    <property type="evidence" value="ECO:0007669"/>
    <property type="project" value="UniProtKB-UniRule"/>
</dbReference>
<protein>
    <recommendedName>
        <fullName evidence="8">Ferredoxin</fullName>
    </recommendedName>
</protein>
<keyword evidence="5 8" id="KW-0249">Electron transport</keyword>
<dbReference type="PANTHER" id="PTHR43687:SF6">
    <property type="entry name" value="L-ASPARTATE SEMIALDEHYDE SULFURTRANSFERASE IRON-SULFUR SUBUNIT"/>
    <property type="match status" value="1"/>
</dbReference>
<evidence type="ECO:0000256" key="6">
    <source>
        <dbReference type="ARBA" id="ARBA00023004"/>
    </source>
</evidence>
<dbReference type="Gene3D" id="3.30.70.20">
    <property type="match status" value="2"/>
</dbReference>
<keyword evidence="11" id="KW-1185">Reference proteome</keyword>
<keyword evidence="1 8" id="KW-0813">Transport</keyword>
<sequence length="62" mass="6586">MMYVVTVDRDKCEGCGECVDSCPGSVLEMKDGKAFVVNSDDCLGCETCVTVCPSGAVTLEER</sequence>
<evidence type="ECO:0000313" key="11">
    <source>
        <dbReference type="Proteomes" id="UP000271256"/>
    </source>
</evidence>
<reference evidence="10 11" key="1">
    <citation type="submission" date="2018-10" db="EMBL/GenBank/DDBJ databases">
        <authorList>
            <person name="Grouzdev D.S."/>
            <person name="Krutkina M.S."/>
            <person name="Tourova T.P."/>
            <person name="Nazina T.N."/>
        </authorList>
    </citation>
    <scope>NUCLEOTIDE SEQUENCE [LARGE SCALE GENOMIC DNA]</scope>
    <source>
        <strain evidence="10 11">435</strain>
    </source>
</reference>
<feature type="domain" description="4Fe-4S ferredoxin-type" evidence="9">
    <location>
        <begin position="33"/>
        <end position="62"/>
    </location>
</feature>
<dbReference type="AlphaFoldDB" id="A0A494WXH8"/>
<gene>
    <name evidence="10" type="ORF">D7024_00340</name>
</gene>
<evidence type="ECO:0000256" key="8">
    <source>
        <dbReference type="RuleBase" id="RU368020"/>
    </source>
</evidence>
<evidence type="ECO:0000256" key="1">
    <source>
        <dbReference type="ARBA" id="ARBA00022448"/>
    </source>
</evidence>
<dbReference type="InterPro" id="IPR017896">
    <property type="entry name" value="4Fe4S_Fe-S-bd"/>
</dbReference>
<feature type="domain" description="4Fe-4S ferredoxin-type" evidence="9">
    <location>
        <begin position="3"/>
        <end position="32"/>
    </location>
</feature>
<name>A0A494WXH8_9FIRM</name>
<keyword evidence="3 8" id="KW-0479">Metal-binding</keyword>
<dbReference type="InterPro" id="IPR017900">
    <property type="entry name" value="4Fe4S_Fe_S_CS"/>
</dbReference>
<keyword evidence="7 8" id="KW-0411">Iron-sulfur</keyword>
<dbReference type="PRINTS" id="PR00352">
    <property type="entry name" value="3FE4SFRDOXIN"/>
</dbReference>
<dbReference type="Pfam" id="PF12838">
    <property type="entry name" value="Fer4_7"/>
    <property type="match status" value="1"/>
</dbReference>
<dbReference type="SUPFAM" id="SSF54862">
    <property type="entry name" value="4Fe-4S ferredoxins"/>
    <property type="match status" value="1"/>
</dbReference>
<accession>A0A494WXH8</accession>
<evidence type="ECO:0000259" key="9">
    <source>
        <dbReference type="PROSITE" id="PS51379"/>
    </source>
</evidence>
<dbReference type="PROSITE" id="PS00198">
    <property type="entry name" value="4FE4S_FER_1"/>
    <property type="match status" value="1"/>
</dbReference>
<evidence type="ECO:0000313" key="10">
    <source>
        <dbReference type="EMBL" id="RKO65567.1"/>
    </source>
</evidence>
<dbReference type="InterPro" id="IPR001080">
    <property type="entry name" value="3Fe4S_ferredoxin"/>
</dbReference>